<dbReference type="EMBL" id="BAABJX010000043">
    <property type="protein sequence ID" value="GAA4841695.1"/>
    <property type="molecule type" value="Genomic_DNA"/>
</dbReference>
<evidence type="ECO:0000256" key="1">
    <source>
        <dbReference type="SAM" id="Phobius"/>
    </source>
</evidence>
<feature type="transmembrane region" description="Helical" evidence="1">
    <location>
        <begin position="213"/>
        <end position="230"/>
    </location>
</feature>
<sequence length="244" mass="28824">MKKSNRFSQHFKNKPEPELQAILISQQYVYEAKQAAFWELERRNLAPVTKLKKPIIRPEQPRYQMSKSEKSDAKWQMISMGVIIISIGIYFNYDALLVTESSLIPIKGKIEYSKTFVERISSTGRFGSEHFSNKATLEIKLFEHPSTFHMFENIEQNMYHQYYESLSRELTEETPVTIWVSKNKMRYGPDFFKLDIRDKTEIDMAYTSYKSRFGFFLLLTIGTLIIYLGTRTNWTEKVRGVFRS</sequence>
<comment type="caution">
    <text evidence="2">The sequence shown here is derived from an EMBL/GenBank/DDBJ whole genome shotgun (WGS) entry which is preliminary data.</text>
</comment>
<reference evidence="3" key="1">
    <citation type="journal article" date="2019" name="Int. J. Syst. Evol. Microbiol.">
        <title>The Global Catalogue of Microorganisms (GCM) 10K type strain sequencing project: providing services to taxonomists for standard genome sequencing and annotation.</title>
        <authorList>
            <consortium name="The Broad Institute Genomics Platform"/>
            <consortium name="The Broad Institute Genome Sequencing Center for Infectious Disease"/>
            <person name="Wu L."/>
            <person name="Ma J."/>
        </authorList>
    </citation>
    <scope>NUCLEOTIDE SEQUENCE [LARGE SCALE GENOMIC DNA]</scope>
    <source>
        <strain evidence="3">JCM 18326</strain>
    </source>
</reference>
<keyword evidence="3" id="KW-1185">Reference proteome</keyword>
<evidence type="ECO:0000313" key="2">
    <source>
        <dbReference type="EMBL" id="GAA4841695.1"/>
    </source>
</evidence>
<organism evidence="2 3">
    <name type="scientific">Algivirga pacifica</name>
    <dbReference type="NCBI Taxonomy" id="1162670"/>
    <lineage>
        <taxon>Bacteria</taxon>
        <taxon>Pseudomonadati</taxon>
        <taxon>Bacteroidota</taxon>
        <taxon>Cytophagia</taxon>
        <taxon>Cytophagales</taxon>
        <taxon>Flammeovirgaceae</taxon>
        <taxon>Algivirga</taxon>
    </lineage>
</organism>
<dbReference type="Proteomes" id="UP001500298">
    <property type="component" value="Unassembled WGS sequence"/>
</dbReference>
<accession>A0ABP9DDV6</accession>
<evidence type="ECO:0000313" key="3">
    <source>
        <dbReference type="Proteomes" id="UP001500298"/>
    </source>
</evidence>
<keyword evidence="1" id="KW-1133">Transmembrane helix</keyword>
<proteinExistence type="predicted"/>
<evidence type="ECO:0008006" key="4">
    <source>
        <dbReference type="Google" id="ProtNLM"/>
    </source>
</evidence>
<name>A0ABP9DDV6_9BACT</name>
<dbReference type="RefSeq" id="WP_345372895.1">
    <property type="nucleotide sequence ID" value="NZ_BAABJX010000043.1"/>
</dbReference>
<keyword evidence="1" id="KW-0812">Transmembrane</keyword>
<gene>
    <name evidence="2" type="ORF">GCM10023331_28330</name>
</gene>
<keyword evidence="1" id="KW-0472">Membrane</keyword>
<protein>
    <recommendedName>
        <fullName evidence="4">DUF3592 domain-containing protein</fullName>
    </recommendedName>
</protein>
<feature type="transmembrane region" description="Helical" evidence="1">
    <location>
        <begin position="75"/>
        <end position="93"/>
    </location>
</feature>